<organism evidence="1 2">
    <name type="scientific">Streptococcus oralis subsp. oralis</name>
    <dbReference type="NCBI Taxonomy" id="1891914"/>
    <lineage>
        <taxon>Bacteria</taxon>
        <taxon>Bacillati</taxon>
        <taxon>Bacillota</taxon>
        <taxon>Bacilli</taxon>
        <taxon>Lactobacillales</taxon>
        <taxon>Streptococcaceae</taxon>
        <taxon>Streptococcus</taxon>
    </lineage>
</organism>
<reference evidence="1 2" key="1">
    <citation type="journal article" date="2016" name="Eur. J. Clin. Microbiol. Infect. Dis.">
        <title>Whole genome sequencing as a tool for phylogenetic analysis of clinical strains of Mitis group streptococci.</title>
        <authorList>
            <person name="Rasmussen L.H."/>
            <person name="Dargis R."/>
            <person name="Hojholt K."/>
            <person name="Christensen J.J."/>
            <person name="Skovgaard O."/>
            <person name="Justesen U.S."/>
            <person name="Rosenvinge F.S."/>
            <person name="Moser C."/>
            <person name="Lukjancenko O."/>
            <person name="Rasmussen S."/>
            <person name="Nielsen X.C."/>
        </authorList>
    </citation>
    <scope>NUCLEOTIDE SEQUENCE [LARGE SCALE GENOMIC DNA]</scope>
    <source>
        <strain evidence="1 2">RH_8610_08</strain>
    </source>
</reference>
<evidence type="ECO:0008006" key="3">
    <source>
        <dbReference type="Google" id="ProtNLM"/>
    </source>
</evidence>
<dbReference type="RefSeq" id="WP_084943872.1">
    <property type="nucleotide sequence ID" value="NZ_NCUJ01000018.1"/>
</dbReference>
<protein>
    <recommendedName>
        <fullName evidence="3">DUF4304 domain-containing protein</fullName>
    </recommendedName>
</protein>
<dbReference type="AlphaFoldDB" id="A0A1X1GXE7"/>
<accession>A0A1X1GXE7</accession>
<dbReference type="Proteomes" id="UP000193768">
    <property type="component" value="Unassembled WGS sequence"/>
</dbReference>
<name>A0A1X1GXE7_STROR</name>
<proteinExistence type="predicted"/>
<comment type="caution">
    <text evidence="1">The sequence shown here is derived from an EMBL/GenBank/DDBJ whole genome shotgun (WGS) entry which is preliminary data.</text>
</comment>
<evidence type="ECO:0000313" key="1">
    <source>
        <dbReference type="EMBL" id="ORO51539.1"/>
    </source>
</evidence>
<evidence type="ECO:0000313" key="2">
    <source>
        <dbReference type="Proteomes" id="UP000193768"/>
    </source>
</evidence>
<sequence length="219" mass="25705">MVKFSKIDKQLKKELKKVQRNAAKKVQLKSRDWAYFNKVGDYLVSYMIDIDFPDNEFRLTIDPYIKPYILDDIFWEVFDMASNSQEPMSLRAVGAFTVDSLSLPYRMVKEDWTMEGLDLEKVESKVFEVLSEVHEEVVKLISGFDSFEDFYAYTVENGPSLVGYDLIGMLLMIHREQYAEALQMAEDLIAKRKFGGFNNKSKWINEYIVDYCKEKLKED</sequence>
<gene>
    <name evidence="1" type="ORF">B7722_09770</name>
</gene>
<dbReference type="EMBL" id="NCUJ01000018">
    <property type="protein sequence ID" value="ORO51539.1"/>
    <property type="molecule type" value="Genomic_DNA"/>
</dbReference>